<accession>A0A1M7NAZ4</accession>
<protein>
    <submittedName>
        <fullName evidence="4">Phospholipid/cholesterol/gamma-HCH transport system substrate-binding protein</fullName>
    </submittedName>
</protein>
<feature type="compositionally biased region" description="Basic and acidic residues" evidence="1">
    <location>
        <begin position="278"/>
        <end position="294"/>
    </location>
</feature>
<evidence type="ECO:0000256" key="2">
    <source>
        <dbReference type="SAM" id="Phobius"/>
    </source>
</evidence>
<sequence length="294" mass="32224">MNKESGFQWKLGMFVIIGLVLFISTIYFIGKQQNLFGSTFNLKSNFKSVSGLEIGNNVRFAGINIGTVSDIQLKTDSSVVVVFLIKDEVRKFIKTDATASIGSDGLMGDKVLTISPGVASNKIVEDNDVIASKIPIDMEDVMGSVKKSVDNAGIITAQLAQFTYNMNNGNGTLSKLMTDKEMAGSIKKSLLNLETSSNAFSSFTTKMNTGKGALSKLVTDEKMGRMVDSTMNNIQVTTKGFTEITEAAKHNFLLRGYFKKKEKAEDKKQEELDNQEEAELKKAMKKAEDSISKK</sequence>
<dbReference type="InterPro" id="IPR003399">
    <property type="entry name" value="Mce/MlaD"/>
</dbReference>
<name>A0A1M7NAZ4_9FLAO</name>
<dbReference type="RefSeq" id="WP_073209963.1">
    <property type="nucleotide sequence ID" value="NZ_FRCL01000010.1"/>
</dbReference>
<evidence type="ECO:0000256" key="1">
    <source>
        <dbReference type="SAM" id="MobiDB-lite"/>
    </source>
</evidence>
<reference evidence="5" key="1">
    <citation type="submission" date="2016-11" db="EMBL/GenBank/DDBJ databases">
        <authorList>
            <person name="Varghese N."/>
            <person name="Submissions S."/>
        </authorList>
    </citation>
    <scope>NUCLEOTIDE SEQUENCE [LARGE SCALE GENOMIC DNA]</scope>
    <source>
        <strain evidence="5">CGMCC 1.2749</strain>
    </source>
</reference>
<dbReference type="EMBL" id="FRCL01000010">
    <property type="protein sequence ID" value="SHN00804.1"/>
    <property type="molecule type" value="Genomic_DNA"/>
</dbReference>
<proteinExistence type="predicted"/>
<keyword evidence="2" id="KW-0472">Membrane</keyword>
<feature type="domain" description="Mce/MlaD" evidence="3">
    <location>
        <begin position="43"/>
        <end position="117"/>
    </location>
</feature>
<dbReference type="Proteomes" id="UP000184092">
    <property type="component" value="Unassembled WGS sequence"/>
</dbReference>
<evidence type="ECO:0000313" key="4">
    <source>
        <dbReference type="EMBL" id="SHN00804.1"/>
    </source>
</evidence>
<evidence type="ECO:0000259" key="3">
    <source>
        <dbReference type="Pfam" id="PF02470"/>
    </source>
</evidence>
<dbReference type="Pfam" id="PF02470">
    <property type="entry name" value="MlaD"/>
    <property type="match status" value="1"/>
</dbReference>
<feature type="transmembrane region" description="Helical" evidence="2">
    <location>
        <begin position="12"/>
        <end position="30"/>
    </location>
</feature>
<keyword evidence="2" id="KW-0812">Transmembrane</keyword>
<gene>
    <name evidence="4" type="ORF">SAMN05216269_11099</name>
</gene>
<dbReference type="InterPro" id="IPR052336">
    <property type="entry name" value="MlaD_Phospholipid_Transporter"/>
</dbReference>
<keyword evidence="5" id="KW-1185">Reference proteome</keyword>
<organism evidence="4 5">
    <name type="scientific">Flavobacterium xinjiangense</name>
    <dbReference type="NCBI Taxonomy" id="178356"/>
    <lineage>
        <taxon>Bacteria</taxon>
        <taxon>Pseudomonadati</taxon>
        <taxon>Bacteroidota</taxon>
        <taxon>Flavobacteriia</taxon>
        <taxon>Flavobacteriales</taxon>
        <taxon>Flavobacteriaceae</taxon>
        <taxon>Flavobacterium</taxon>
    </lineage>
</organism>
<dbReference type="OrthoDB" id="9771725at2"/>
<dbReference type="AlphaFoldDB" id="A0A1M7NAZ4"/>
<feature type="region of interest" description="Disordered" evidence="1">
    <location>
        <begin position="264"/>
        <end position="294"/>
    </location>
</feature>
<keyword evidence="2" id="KW-1133">Transmembrane helix</keyword>
<dbReference type="PANTHER" id="PTHR33371">
    <property type="entry name" value="INTERMEMBRANE PHOSPHOLIPID TRANSPORT SYSTEM BINDING PROTEIN MLAD-RELATED"/>
    <property type="match status" value="1"/>
</dbReference>
<evidence type="ECO:0000313" key="5">
    <source>
        <dbReference type="Proteomes" id="UP000184092"/>
    </source>
</evidence>
<dbReference type="STRING" id="178356.SAMN05216269_11099"/>
<dbReference type="PANTHER" id="PTHR33371:SF4">
    <property type="entry name" value="INTERMEMBRANE PHOSPHOLIPID TRANSPORT SYSTEM BINDING PROTEIN MLAD"/>
    <property type="match status" value="1"/>
</dbReference>